<comment type="similarity">
    <text evidence="1">Belongs to the short-chain dehydrogenases/reductases (SDR) family.</text>
</comment>
<keyword evidence="2" id="KW-0560">Oxidoreductase</keyword>
<evidence type="ECO:0008006" key="4">
    <source>
        <dbReference type="Google" id="ProtNLM"/>
    </source>
</evidence>
<name>A0A6J4NLG8_9ACTN</name>
<dbReference type="PANTHER" id="PTHR43669">
    <property type="entry name" value="5-KETO-D-GLUCONATE 5-REDUCTASE"/>
    <property type="match status" value="1"/>
</dbReference>
<organism evidence="3">
    <name type="scientific">uncultured Rubrobacteraceae bacterium</name>
    <dbReference type="NCBI Taxonomy" id="349277"/>
    <lineage>
        <taxon>Bacteria</taxon>
        <taxon>Bacillati</taxon>
        <taxon>Actinomycetota</taxon>
        <taxon>Rubrobacteria</taxon>
        <taxon>Rubrobacterales</taxon>
        <taxon>Rubrobacteraceae</taxon>
        <taxon>environmental samples</taxon>
    </lineage>
</organism>
<proteinExistence type="inferred from homology"/>
<reference evidence="3" key="1">
    <citation type="submission" date="2020-02" db="EMBL/GenBank/DDBJ databases">
        <authorList>
            <person name="Meier V. D."/>
        </authorList>
    </citation>
    <scope>NUCLEOTIDE SEQUENCE</scope>
    <source>
        <strain evidence="3">AVDCRST_MAG55</strain>
    </source>
</reference>
<dbReference type="PRINTS" id="PR00081">
    <property type="entry name" value="GDHRDH"/>
</dbReference>
<gene>
    <name evidence="3" type="ORF">AVDCRST_MAG55-86</name>
</gene>
<dbReference type="EMBL" id="CADCUZ010000007">
    <property type="protein sequence ID" value="CAA9390804.1"/>
    <property type="molecule type" value="Genomic_DNA"/>
</dbReference>
<dbReference type="PANTHER" id="PTHR43669:SF3">
    <property type="entry name" value="ALCOHOL DEHYDROGENASE, PUTATIVE (AFU_ORTHOLOGUE AFUA_3G03445)-RELATED"/>
    <property type="match status" value="1"/>
</dbReference>
<dbReference type="SUPFAM" id="SSF51735">
    <property type="entry name" value="NAD(P)-binding Rossmann-fold domains"/>
    <property type="match status" value="1"/>
</dbReference>
<evidence type="ECO:0000313" key="3">
    <source>
        <dbReference type="EMBL" id="CAA9390804.1"/>
    </source>
</evidence>
<evidence type="ECO:0000256" key="2">
    <source>
        <dbReference type="ARBA" id="ARBA00023002"/>
    </source>
</evidence>
<evidence type="ECO:0000256" key="1">
    <source>
        <dbReference type="ARBA" id="ARBA00006484"/>
    </source>
</evidence>
<dbReference type="InterPro" id="IPR036291">
    <property type="entry name" value="NAD(P)-bd_dom_sf"/>
</dbReference>
<dbReference type="AlphaFoldDB" id="A0A6J4NLG8"/>
<dbReference type="Pfam" id="PF13561">
    <property type="entry name" value="adh_short_C2"/>
    <property type="match status" value="1"/>
</dbReference>
<protein>
    <recommendedName>
        <fullName evidence="4">SDR family oxidoreductase</fullName>
    </recommendedName>
</protein>
<dbReference type="Gene3D" id="3.40.50.720">
    <property type="entry name" value="NAD(P)-binding Rossmann-like Domain"/>
    <property type="match status" value="1"/>
</dbReference>
<dbReference type="InterPro" id="IPR002347">
    <property type="entry name" value="SDR_fam"/>
</dbReference>
<dbReference type="GO" id="GO:0016491">
    <property type="term" value="F:oxidoreductase activity"/>
    <property type="evidence" value="ECO:0007669"/>
    <property type="project" value="UniProtKB-KW"/>
</dbReference>
<accession>A0A6J4NLG8</accession>
<sequence length="260" mass="26411">MTPLLRDKNAVVYGAGGAIGGAVARAFAREGARVSLAGCTVARLDEVAGEIRSAGGLAEVAGVDALDEGAVEEHIGGVVERAGGVDVSFNAISIRDVQLIPLVQMSREDFMRPVVTGTTTHLLTARAAARRMAERGSGVILTLSASAVRAYFPGVHVGGFGVACAAIEALTKQLAAELGPSGIRVNCLRSEGIPESWEGVSTEGWSGPMAEIEAGLKARSLLGRVTTLADVGNAAAFLASDRAGATTGTVLNLTSGTVVD</sequence>